<proteinExistence type="predicted"/>
<evidence type="ECO:0000313" key="2">
    <source>
        <dbReference type="Proteomes" id="UP001225646"/>
    </source>
</evidence>
<accession>A0ABT9VSX4</accession>
<gene>
    <name evidence="1" type="ORF">J2S06_003226</name>
</gene>
<keyword evidence="2" id="KW-1185">Reference proteome</keyword>
<dbReference type="RefSeq" id="WP_052659386.1">
    <property type="nucleotide sequence ID" value="NZ_JAUSTR010000045.1"/>
</dbReference>
<reference evidence="1 2" key="1">
    <citation type="submission" date="2023-07" db="EMBL/GenBank/DDBJ databases">
        <title>Genomic Encyclopedia of Type Strains, Phase IV (KMG-IV): sequencing the most valuable type-strain genomes for metagenomic binning, comparative biology and taxonomic classification.</title>
        <authorList>
            <person name="Goeker M."/>
        </authorList>
    </citation>
    <scope>NUCLEOTIDE SEQUENCE [LARGE SCALE GENOMIC DNA]</scope>
    <source>
        <strain evidence="1 2">DSM 19092</strain>
    </source>
</reference>
<name>A0ABT9VSX4_9BACI</name>
<dbReference type="Proteomes" id="UP001225646">
    <property type="component" value="Unassembled WGS sequence"/>
</dbReference>
<organism evidence="1 2">
    <name type="scientific">Aeribacillus alveayuensis</name>
    <dbReference type="NCBI Taxonomy" id="279215"/>
    <lineage>
        <taxon>Bacteria</taxon>
        <taxon>Bacillati</taxon>
        <taxon>Bacillota</taxon>
        <taxon>Bacilli</taxon>
        <taxon>Bacillales</taxon>
        <taxon>Bacillaceae</taxon>
        <taxon>Aeribacillus</taxon>
    </lineage>
</organism>
<evidence type="ECO:0000313" key="1">
    <source>
        <dbReference type="EMBL" id="MDQ0164081.1"/>
    </source>
</evidence>
<protein>
    <submittedName>
        <fullName evidence="1">Uncharacterized protein</fullName>
    </submittedName>
</protein>
<sequence>MNFKEIHQRFIESGLPYKYSIDEVSNILEKKYQAKKRDQEDFQDLNSDPFVNRQNIVYCYTIDDEEVLNNILSQEEKEERDYIKKQILNDQKLSQEEKNQIIKDETAINIIIESDDQKFISNFTIQGSSNQILNEFIIFKGINEEDCVLGNEEYEYFLRALVRGGYIN</sequence>
<dbReference type="EMBL" id="JAUSTR010000045">
    <property type="protein sequence ID" value="MDQ0164081.1"/>
    <property type="molecule type" value="Genomic_DNA"/>
</dbReference>
<comment type="caution">
    <text evidence="1">The sequence shown here is derived from an EMBL/GenBank/DDBJ whole genome shotgun (WGS) entry which is preliminary data.</text>
</comment>